<reference evidence="2" key="1">
    <citation type="submission" date="2021-01" db="EMBL/GenBank/DDBJ databases">
        <title>Chromosome-level genome assembly of a human fungal pathogen reveals clustering of transcriptionally co-regulated genes.</title>
        <authorList>
            <person name="Voorhies M."/>
            <person name="Cohen S."/>
            <person name="Shea T.P."/>
            <person name="Petrus S."/>
            <person name="Munoz J.F."/>
            <person name="Poplawski S."/>
            <person name="Goldman W.E."/>
            <person name="Michael T."/>
            <person name="Cuomo C.A."/>
            <person name="Sil A."/>
            <person name="Beyhan S."/>
        </authorList>
    </citation>
    <scope>NUCLEOTIDE SEQUENCE</scope>
    <source>
        <strain evidence="2">WU24</strain>
    </source>
</reference>
<organism evidence="2 3">
    <name type="scientific">Ajellomyces capsulatus</name>
    <name type="common">Darling's disease fungus</name>
    <name type="synonym">Histoplasma capsulatum</name>
    <dbReference type="NCBI Taxonomy" id="5037"/>
    <lineage>
        <taxon>Eukaryota</taxon>
        <taxon>Fungi</taxon>
        <taxon>Dikarya</taxon>
        <taxon>Ascomycota</taxon>
        <taxon>Pezizomycotina</taxon>
        <taxon>Eurotiomycetes</taxon>
        <taxon>Eurotiomycetidae</taxon>
        <taxon>Onygenales</taxon>
        <taxon>Ajellomycetaceae</taxon>
        <taxon>Histoplasma</taxon>
    </lineage>
</organism>
<dbReference type="OrthoDB" id="10618766at2759"/>
<protein>
    <submittedName>
        <fullName evidence="2">Uncharacterized protein</fullName>
    </submittedName>
</protein>
<dbReference type="AlphaFoldDB" id="A0A8A1LZM9"/>
<dbReference type="Proteomes" id="UP000663671">
    <property type="component" value="Chromosome 2"/>
</dbReference>
<dbReference type="EMBL" id="CP069109">
    <property type="protein sequence ID" value="QSS57993.1"/>
    <property type="molecule type" value="Genomic_DNA"/>
</dbReference>
<name>A0A8A1LZM9_AJECA</name>
<evidence type="ECO:0000313" key="2">
    <source>
        <dbReference type="EMBL" id="QSS57993.1"/>
    </source>
</evidence>
<sequence length="242" mass="26552">MSPETVICPPHVRQVVEIVGRSWRRMKVMRDGGGTGVSDSCSSGKSHTRSLHGFRNETEGPDSINNFGSQLSRTYVDERKSNTSANDRDRLEGVGGHIELPALDMFAFSGPSLSILFLATNDSAFKSLKSGGKIADWRNETPLGETNSHRRFEGWMDLNDKQRMAEPRLGTSLESMLAPCWADAEEVSRQSAWPGTMLGLGPRVRAQPLGLLRHAIGQLHRAPLALPARFITPMAPISTMAQ</sequence>
<feature type="region of interest" description="Disordered" evidence="1">
    <location>
        <begin position="30"/>
        <end position="91"/>
    </location>
</feature>
<accession>A0A8A1LZM9</accession>
<dbReference type="VEuPathDB" id="FungiDB:I7I51_07412"/>
<proteinExistence type="predicted"/>
<evidence type="ECO:0000313" key="3">
    <source>
        <dbReference type="Proteomes" id="UP000663671"/>
    </source>
</evidence>
<gene>
    <name evidence="2" type="ORF">I7I51_07412</name>
</gene>
<feature type="compositionally biased region" description="Basic and acidic residues" evidence="1">
    <location>
        <begin position="75"/>
        <end position="91"/>
    </location>
</feature>
<feature type="compositionally biased region" description="Polar residues" evidence="1">
    <location>
        <begin position="63"/>
        <end position="73"/>
    </location>
</feature>
<evidence type="ECO:0000256" key="1">
    <source>
        <dbReference type="SAM" id="MobiDB-lite"/>
    </source>
</evidence>